<gene>
    <name evidence="1" type="ORF">F2Q69_00016681</name>
</gene>
<dbReference type="AlphaFoldDB" id="A0A8S9QTG3"/>
<sequence length="121" mass="13637">MCLSSVDRRGGSFSAWAGDVAYPDRLKLPDLLWILMIEVPDLLIYRVATGGVLFVSECVYFDEFAVDFVEICVRGGFIYWRSIVKTKRRTLVVFDSVVSGSVTESMSDSYWPVCEARVTGF</sequence>
<reference evidence="1" key="1">
    <citation type="submission" date="2019-12" db="EMBL/GenBank/DDBJ databases">
        <title>Genome sequencing and annotation of Brassica cretica.</title>
        <authorList>
            <person name="Studholme D.J."/>
            <person name="Sarris P."/>
        </authorList>
    </citation>
    <scope>NUCLEOTIDE SEQUENCE</scope>
    <source>
        <strain evidence="1">PFS-109/04</strain>
        <tissue evidence="1">Leaf</tissue>
    </source>
</reference>
<evidence type="ECO:0000313" key="1">
    <source>
        <dbReference type="EMBL" id="KAF3556174.1"/>
    </source>
</evidence>
<dbReference type="Proteomes" id="UP000712600">
    <property type="component" value="Unassembled WGS sequence"/>
</dbReference>
<comment type="caution">
    <text evidence="1">The sequence shown here is derived from an EMBL/GenBank/DDBJ whole genome shotgun (WGS) entry which is preliminary data.</text>
</comment>
<name>A0A8S9QTG3_BRACR</name>
<organism evidence="1 2">
    <name type="scientific">Brassica cretica</name>
    <name type="common">Mustard</name>
    <dbReference type="NCBI Taxonomy" id="69181"/>
    <lineage>
        <taxon>Eukaryota</taxon>
        <taxon>Viridiplantae</taxon>
        <taxon>Streptophyta</taxon>
        <taxon>Embryophyta</taxon>
        <taxon>Tracheophyta</taxon>
        <taxon>Spermatophyta</taxon>
        <taxon>Magnoliopsida</taxon>
        <taxon>eudicotyledons</taxon>
        <taxon>Gunneridae</taxon>
        <taxon>Pentapetalae</taxon>
        <taxon>rosids</taxon>
        <taxon>malvids</taxon>
        <taxon>Brassicales</taxon>
        <taxon>Brassicaceae</taxon>
        <taxon>Brassiceae</taxon>
        <taxon>Brassica</taxon>
    </lineage>
</organism>
<dbReference type="EMBL" id="QGKX02000996">
    <property type="protein sequence ID" value="KAF3556174.1"/>
    <property type="molecule type" value="Genomic_DNA"/>
</dbReference>
<proteinExistence type="predicted"/>
<protein>
    <submittedName>
        <fullName evidence="1">Uncharacterized protein</fullName>
    </submittedName>
</protein>
<evidence type="ECO:0000313" key="2">
    <source>
        <dbReference type="Proteomes" id="UP000712600"/>
    </source>
</evidence>
<accession>A0A8S9QTG3</accession>